<comment type="caution">
    <text evidence="2">The sequence shown here is derived from an EMBL/GenBank/DDBJ whole genome shotgun (WGS) entry which is preliminary data.</text>
</comment>
<organism evidence="2 3">
    <name type="scientific">Giardia intestinalis</name>
    <name type="common">Giardia lamblia</name>
    <dbReference type="NCBI Taxonomy" id="5741"/>
    <lineage>
        <taxon>Eukaryota</taxon>
        <taxon>Metamonada</taxon>
        <taxon>Diplomonadida</taxon>
        <taxon>Hexamitidae</taxon>
        <taxon>Giardiinae</taxon>
        <taxon>Giardia</taxon>
    </lineage>
</organism>
<dbReference type="EMBL" id="AHHH01000285">
    <property type="protein sequence ID" value="ESU40203.1"/>
    <property type="molecule type" value="Genomic_DNA"/>
</dbReference>
<dbReference type="VEuPathDB" id="GiardiaDB:DHA2_152545"/>
<feature type="non-terminal residue" evidence="2">
    <location>
        <position position="1"/>
    </location>
</feature>
<name>V6TML1_GIAIN</name>
<dbReference type="OrthoDB" id="300641at2759"/>
<keyword evidence="1" id="KW-0812">Transmembrane</keyword>
<gene>
    <name evidence="2" type="ORF">GSB_155029</name>
</gene>
<dbReference type="Gene3D" id="2.10.220.10">
    <property type="entry name" value="Hormone Receptor, Insulin-like Growth Factor Receptor 1, Chain A, domain 2"/>
    <property type="match status" value="2"/>
</dbReference>
<dbReference type="VEuPathDB" id="GiardiaDB:GL50803_0016501"/>
<evidence type="ECO:0000313" key="3">
    <source>
        <dbReference type="Proteomes" id="UP000018040"/>
    </source>
</evidence>
<keyword evidence="1" id="KW-1133">Transmembrane helix</keyword>
<proteinExistence type="predicted"/>
<dbReference type="PANTHER" id="PTHR23275">
    <property type="entry name" value="CABRIOLET.-RELATED"/>
    <property type="match status" value="1"/>
</dbReference>
<dbReference type="PANTHER" id="PTHR23275:SF100">
    <property type="entry name" value="EGF-LIKE DOMAIN-CONTAINING PROTEIN"/>
    <property type="match status" value="1"/>
</dbReference>
<reference evidence="2 3" key="2">
    <citation type="journal article" date="2013" name="Genome Biol. Evol.">
        <title>Genome sequencing of Giardia lamblia genotypes A2 and B isolates (DH and GS) and comparative analysis with the genomes of genotypes A1 and E (WB and Pig).</title>
        <authorList>
            <person name="Adam R.D."/>
            <person name="Dahlstrom E.W."/>
            <person name="Martens C.A."/>
            <person name="Bruno D.P."/>
            <person name="Barbian K.D."/>
            <person name="Ricklefs S.M."/>
            <person name="Hernandez M.M."/>
            <person name="Narla N.P."/>
            <person name="Patel R.B."/>
            <person name="Porcella S.F."/>
            <person name="Nash T.E."/>
        </authorList>
    </citation>
    <scope>NUCLEOTIDE SEQUENCE [LARGE SCALE GENOMIC DNA]</scope>
    <source>
        <strain evidence="2 3">GS</strain>
    </source>
</reference>
<evidence type="ECO:0000256" key="1">
    <source>
        <dbReference type="SAM" id="Phobius"/>
    </source>
</evidence>
<dbReference type="VEuPathDB" id="GiardiaDB:GL50581_5"/>
<sequence length="694" mass="70415">VIGGLYRPLRFLERHAAGALALRKQVQRSSVQRGIMCQFTSPLGRVHGTSGLGVLWADCTRPRTMFIKILWIGCALQLARAACEEASTGASKCAVGKCNVWLSGTKYCSQCVTPAEYLINGACSTANTNDACASGQPTDGTCKSCKTGYFLYEGGCYAQSSPPGNIICQAAGDTAGVCGECKVANGFFKNPDTAAKQSCIACNRTEPMGLVVGVADCSLCTAPSVEGATSPKAVVCTKCDTTATKYLKKADDGTTTCVAENQCDVSGTAYYKVSDATKGNKCISCSDAAGITDAAGETWKGVTGCAKCTKPGSAGAAICTECQADKYLKAGDTPSCVRGADCNTEFFPVVDESENNKKVCVSCGTGNKGGITNCKTCSPKTSAAKEGAKITCTECTANNLSPLKDECMATCPAGTYVKNKVCAPCHASCASCQADDTETSCTACYPGYSLLYGTDGSSATGRCVKECTGEFGVHCITGQCDGVVGGSRYCKKCEHGYVPIDGVCTATGAVRSTSMCTAGEGVCTGCTGDYALLSSGCYNTKKLPGSSVCTAASNGACTTCAANSKAPAGGSSCPTCPDGCAKCSDSSACSECLPGYYKGTGNKCFKCTEGDNASSNAITGVESCVSCAPPSGGAGGPVTCYIKADNNSDGSGGDTTNKGGLPTGAIAGISVAVIAVVGGLVGFLCWWFVCRGKA</sequence>
<evidence type="ECO:0000313" key="2">
    <source>
        <dbReference type="EMBL" id="ESU40203.1"/>
    </source>
</evidence>
<reference evidence="3" key="1">
    <citation type="submission" date="2012-02" db="EMBL/GenBank/DDBJ databases">
        <title>Genome sequencing of Giardia lamblia Genotypes A2 and B isolates (DH and GS) and comparative analysis with the genomes of Genotypes A1 and E (WB and Pig).</title>
        <authorList>
            <person name="Adam R."/>
            <person name="Dahlstrom E."/>
            <person name="Martens C."/>
            <person name="Bruno D."/>
            <person name="Barbian K."/>
            <person name="Porcella S.F."/>
            <person name="Nash T."/>
        </authorList>
    </citation>
    <scope>NUCLEOTIDE SEQUENCE</scope>
    <source>
        <strain evidence="3">GS</strain>
    </source>
</reference>
<dbReference type="AlphaFoldDB" id="V6TML1"/>
<dbReference type="Pfam" id="PF03302">
    <property type="entry name" value="VSP"/>
    <property type="match status" value="2"/>
</dbReference>
<dbReference type="InterPro" id="IPR006212">
    <property type="entry name" value="Furin_repeat"/>
</dbReference>
<dbReference type="InterPro" id="IPR052798">
    <property type="entry name" value="Giardia_VSA"/>
</dbReference>
<dbReference type="SUPFAM" id="SSF57184">
    <property type="entry name" value="Growth factor receptor domain"/>
    <property type="match status" value="2"/>
</dbReference>
<dbReference type="SMART" id="SM00261">
    <property type="entry name" value="FU"/>
    <property type="match status" value="5"/>
</dbReference>
<dbReference type="Proteomes" id="UP000018040">
    <property type="component" value="Unassembled WGS sequence"/>
</dbReference>
<feature type="transmembrane region" description="Helical" evidence="1">
    <location>
        <begin position="665"/>
        <end position="689"/>
    </location>
</feature>
<dbReference type="InterPro" id="IPR009030">
    <property type="entry name" value="Growth_fac_rcpt_cys_sf"/>
</dbReference>
<dbReference type="VEuPathDB" id="GiardiaDB:QR46_4636"/>
<accession>V6TML1</accession>
<dbReference type="InterPro" id="IPR005127">
    <property type="entry name" value="Giardia_VSP"/>
</dbReference>
<protein>
    <submittedName>
        <fullName evidence="2">Variant-specific surface protein</fullName>
    </submittedName>
</protein>
<keyword evidence="1" id="KW-0472">Membrane</keyword>